<feature type="transmembrane region" description="Helical" evidence="1">
    <location>
        <begin position="91"/>
        <end position="113"/>
    </location>
</feature>
<evidence type="ECO:0000256" key="1">
    <source>
        <dbReference type="SAM" id="Phobius"/>
    </source>
</evidence>
<name>A0AAD7JA70_9AGAR</name>
<evidence type="ECO:0000313" key="3">
    <source>
        <dbReference type="EMBL" id="KAJ7757936.1"/>
    </source>
</evidence>
<dbReference type="AlphaFoldDB" id="A0AAD7JA70"/>
<protein>
    <recommendedName>
        <fullName evidence="2">DUF6534 domain-containing protein</fullName>
    </recommendedName>
</protein>
<dbReference type="InterPro" id="IPR045339">
    <property type="entry name" value="DUF6534"/>
</dbReference>
<dbReference type="PANTHER" id="PTHR40465">
    <property type="entry name" value="CHROMOSOME 1, WHOLE GENOME SHOTGUN SEQUENCE"/>
    <property type="match status" value="1"/>
</dbReference>
<accession>A0AAD7JA70</accession>
<feature type="transmembrane region" description="Helical" evidence="1">
    <location>
        <begin position="160"/>
        <end position="183"/>
    </location>
</feature>
<dbReference type="EMBL" id="JARKIB010000043">
    <property type="protein sequence ID" value="KAJ7757936.1"/>
    <property type="molecule type" value="Genomic_DNA"/>
</dbReference>
<dbReference type="PANTHER" id="PTHR40465:SF1">
    <property type="entry name" value="DUF6534 DOMAIN-CONTAINING PROTEIN"/>
    <property type="match status" value="1"/>
</dbReference>
<evidence type="ECO:0000259" key="2">
    <source>
        <dbReference type="Pfam" id="PF20152"/>
    </source>
</evidence>
<gene>
    <name evidence="3" type="ORF">B0H16DRAFT_657085</name>
</gene>
<sequence>MSLSPAPNVTQLFGPMLLGVLVNTLLYGIMLVQAMAYFSRYKSDRPWFRYLVAYLVLIETVDLVCDIGIIYEPLILRYGTPEALLVSPVMLRADAVLTVLISTPIQFFIAWRIYAVTRSFIFPALILILSLVSFGGGIATTTVVSAHPDYADFSQFQAEVVTWLTSSTLCDILLTASLVHSLWTRKTRGGSTDSYVSKIIRLTIQTGSITAVAAMLDVIFFLTIPHATFNFMMDFPLSKLYTNSTLSTLNARSWREDIVKVHPTNALFEQTTSATGAQSFSMHQRRSAFLSSRGTGTDAYLRNPKSVLDIAPMP</sequence>
<feature type="domain" description="DUF6534" evidence="2">
    <location>
        <begin position="167"/>
        <end position="253"/>
    </location>
</feature>
<keyword evidence="1" id="KW-0812">Transmembrane</keyword>
<proteinExistence type="predicted"/>
<keyword evidence="1" id="KW-0472">Membrane</keyword>
<feature type="transmembrane region" description="Helical" evidence="1">
    <location>
        <begin position="50"/>
        <end position="71"/>
    </location>
</feature>
<feature type="transmembrane region" description="Helical" evidence="1">
    <location>
        <begin position="12"/>
        <end position="38"/>
    </location>
</feature>
<feature type="transmembrane region" description="Helical" evidence="1">
    <location>
        <begin position="204"/>
        <end position="224"/>
    </location>
</feature>
<dbReference type="Proteomes" id="UP001215598">
    <property type="component" value="Unassembled WGS sequence"/>
</dbReference>
<keyword evidence="1" id="KW-1133">Transmembrane helix</keyword>
<evidence type="ECO:0000313" key="4">
    <source>
        <dbReference type="Proteomes" id="UP001215598"/>
    </source>
</evidence>
<reference evidence="3" key="1">
    <citation type="submission" date="2023-03" db="EMBL/GenBank/DDBJ databases">
        <title>Massive genome expansion in bonnet fungi (Mycena s.s.) driven by repeated elements and novel gene families across ecological guilds.</title>
        <authorList>
            <consortium name="Lawrence Berkeley National Laboratory"/>
            <person name="Harder C.B."/>
            <person name="Miyauchi S."/>
            <person name="Viragh M."/>
            <person name="Kuo A."/>
            <person name="Thoen E."/>
            <person name="Andreopoulos B."/>
            <person name="Lu D."/>
            <person name="Skrede I."/>
            <person name="Drula E."/>
            <person name="Henrissat B."/>
            <person name="Morin E."/>
            <person name="Kohler A."/>
            <person name="Barry K."/>
            <person name="LaButti K."/>
            <person name="Morin E."/>
            <person name="Salamov A."/>
            <person name="Lipzen A."/>
            <person name="Mereny Z."/>
            <person name="Hegedus B."/>
            <person name="Baldrian P."/>
            <person name="Stursova M."/>
            <person name="Weitz H."/>
            <person name="Taylor A."/>
            <person name="Grigoriev I.V."/>
            <person name="Nagy L.G."/>
            <person name="Martin F."/>
            <person name="Kauserud H."/>
        </authorList>
    </citation>
    <scope>NUCLEOTIDE SEQUENCE</scope>
    <source>
        <strain evidence="3">CBHHK182m</strain>
    </source>
</reference>
<feature type="transmembrane region" description="Helical" evidence="1">
    <location>
        <begin position="120"/>
        <end position="140"/>
    </location>
</feature>
<keyword evidence="4" id="KW-1185">Reference proteome</keyword>
<comment type="caution">
    <text evidence="3">The sequence shown here is derived from an EMBL/GenBank/DDBJ whole genome shotgun (WGS) entry which is preliminary data.</text>
</comment>
<organism evidence="3 4">
    <name type="scientific">Mycena metata</name>
    <dbReference type="NCBI Taxonomy" id="1033252"/>
    <lineage>
        <taxon>Eukaryota</taxon>
        <taxon>Fungi</taxon>
        <taxon>Dikarya</taxon>
        <taxon>Basidiomycota</taxon>
        <taxon>Agaricomycotina</taxon>
        <taxon>Agaricomycetes</taxon>
        <taxon>Agaricomycetidae</taxon>
        <taxon>Agaricales</taxon>
        <taxon>Marasmiineae</taxon>
        <taxon>Mycenaceae</taxon>
        <taxon>Mycena</taxon>
    </lineage>
</organism>
<dbReference type="Pfam" id="PF20152">
    <property type="entry name" value="DUF6534"/>
    <property type="match status" value="1"/>
</dbReference>